<keyword evidence="2" id="KW-1185">Reference proteome</keyword>
<reference evidence="2" key="1">
    <citation type="journal article" date="2019" name="Int. J. Syst. Evol. Microbiol.">
        <title>The Global Catalogue of Microorganisms (GCM) 10K type strain sequencing project: providing services to taxonomists for standard genome sequencing and annotation.</title>
        <authorList>
            <consortium name="The Broad Institute Genomics Platform"/>
            <consortium name="The Broad Institute Genome Sequencing Center for Infectious Disease"/>
            <person name="Wu L."/>
            <person name="Ma J."/>
        </authorList>
    </citation>
    <scope>NUCLEOTIDE SEQUENCE [LARGE SCALE GENOMIC DNA]</scope>
    <source>
        <strain evidence="2">CGMCC 4.7106</strain>
    </source>
</reference>
<dbReference type="Proteomes" id="UP001596096">
    <property type="component" value="Unassembled WGS sequence"/>
</dbReference>
<comment type="caution">
    <text evidence="1">The sequence shown here is derived from an EMBL/GenBank/DDBJ whole genome shotgun (WGS) entry which is preliminary data.</text>
</comment>
<dbReference type="RefSeq" id="WP_219546434.1">
    <property type="nucleotide sequence ID" value="NZ_JAHKRN010000024.1"/>
</dbReference>
<accession>A0ABW1C7H2</accession>
<dbReference type="Pfam" id="PF07994">
    <property type="entry name" value="NAD_binding_5"/>
    <property type="match status" value="1"/>
</dbReference>
<proteinExistence type="predicted"/>
<sequence>MAGVGVWLIGARGSAATTVVAGAAAIRAGLATAHPDGRL</sequence>
<dbReference type="InterPro" id="IPR002587">
    <property type="entry name" value="Myo-inos-1-P_Synthase"/>
</dbReference>
<gene>
    <name evidence="1" type="ORF">ACFPUY_38595</name>
</gene>
<protein>
    <submittedName>
        <fullName evidence="1">Inositol-3-phosphate synthase</fullName>
    </submittedName>
</protein>
<evidence type="ECO:0000313" key="1">
    <source>
        <dbReference type="EMBL" id="MFC5821039.1"/>
    </source>
</evidence>
<dbReference type="EMBL" id="JBHSNW010000029">
    <property type="protein sequence ID" value="MFC5821039.1"/>
    <property type="molecule type" value="Genomic_DNA"/>
</dbReference>
<evidence type="ECO:0000313" key="2">
    <source>
        <dbReference type="Proteomes" id="UP001596096"/>
    </source>
</evidence>
<organism evidence="1 2">
    <name type="scientific">Nonomuraea harbinensis</name>
    <dbReference type="NCBI Taxonomy" id="1286938"/>
    <lineage>
        <taxon>Bacteria</taxon>
        <taxon>Bacillati</taxon>
        <taxon>Actinomycetota</taxon>
        <taxon>Actinomycetes</taxon>
        <taxon>Streptosporangiales</taxon>
        <taxon>Streptosporangiaceae</taxon>
        <taxon>Nonomuraea</taxon>
    </lineage>
</organism>
<name>A0ABW1C7H2_9ACTN</name>